<feature type="binding site" evidence="10">
    <location>
        <begin position="167"/>
        <end position="173"/>
    </location>
    <ligand>
        <name>S-adenosyl-L-methionine</name>
        <dbReference type="ChEBI" id="CHEBI:59789"/>
    </ligand>
</feature>
<evidence type="ECO:0000256" key="9">
    <source>
        <dbReference type="ARBA" id="ARBA00023242"/>
    </source>
</evidence>
<keyword evidence="9" id="KW-0539">Nucleus</keyword>
<dbReference type="InterPro" id="IPR057286">
    <property type="entry name" value="PUA_NSUN2"/>
</dbReference>
<accession>A0A1I8AL02</accession>
<evidence type="ECO:0000256" key="6">
    <source>
        <dbReference type="ARBA" id="ARBA00022691"/>
    </source>
</evidence>
<dbReference type="Pfam" id="PF25378">
    <property type="entry name" value="PUA_NSUN2"/>
    <property type="match status" value="1"/>
</dbReference>
<dbReference type="PRINTS" id="PR02008">
    <property type="entry name" value="RCMTFAMILY"/>
</dbReference>
<name>A0A1I8AL02_9BILA</name>
<dbReference type="AlphaFoldDB" id="A0A1I8AL02"/>
<dbReference type="InterPro" id="IPR029063">
    <property type="entry name" value="SAM-dependent_MTases_sf"/>
</dbReference>
<feature type="domain" description="SAM-dependent MTase RsmB/NOP-type" evidence="12">
    <location>
        <begin position="54"/>
        <end position="408"/>
    </location>
</feature>
<reference evidence="14" key="1">
    <citation type="submission" date="2016-11" db="UniProtKB">
        <authorList>
            <consortium name="WormBaseParasite"/>
        </authorList>
    </citation>
    <scope>IDENTIFICATION</scope>
</reference>
<keyword evidence="3" id="KW-0820">tRNA-binding</keyword>
<dbReference type="Pfam" id="PF01189">
    <property type="entry name" value="Methyltr_RsmB-F"/>
    <property type="match status" value="1"/>
</dbReference>
<evidence type="ECO:0000313" key="13">
    <source>
        <dbReference type="Proteomes" id="UP000095287"/>
    </source>
</evidence>
<dbReference type="Proteomes" id="UP000095287">
    <property type="component" value="Unplaced"/>
</dbReference>
<evidence type="ECO:0000256" key="4">
    <source>
        <dbReference type="ARBA" id="ARBA00022603"/>
    </source>
</evidence>
<evidence type="ECO:0000256" key="10">
    <source>
        <dbReference type="PROSITE-ProRule" id="PRU01023"/>
    </source>
</evidence>
<evidence type="ECO:0000256" key="1">
    <source>
        <dbReference type="ARBA" id="ARBA00004123"/>
    </source>
</evidence>
<comment type="subcellular location">
    <subcellularLocation>
        <location evidence="1">Nucleus</location>
    </subcellularLocation>
</comment>
<keyword evidence="8 10" id="KW-0694">RNA-binding</keyword>
<dbReference type="InterPro" id="IPR057285">
    <property type="entry name" value="Pre-PUA_NSUN2"/>
</dbReference>
<dbReference type="GO" id="GO:0000049">
    <property type="term" value="F:tRNA binding"/>
    <property type="evidence" value="ECO:0007669"/>
    <property type="project" value="UniProtKB-KW"/>
</dbReference>
<dbReference type="EC" id="2.1.1.203" evidence="2"/>
<comment type="similarity">
    <text evidence="10">Belongs to the class I-like SAM-binding methyltransferase superfamily. RsmB/NOP family.</text>
</comment>
<evidence type="ECO:0000256" key="2">
    <source>
        <dbReference type="ARBA" id="ARBA00012629"/>
    </source>
</evidence>
<sequence length="716" mass="80923">MPRGIRRKGGKCSKRDNADDKKDYALYEINKDNAKLWEYYKKQGIIPEAEWDAFVESLKTELPTAFRIQGCHRELDAFVAMMKTRFFSQIDETEKDVHVPKQLPWLDSAFQTKMPRAAVRSHPILNQLHNFLVTEGEIGNVSRQEAVSMIPPLLLDVQPHHKVIDMCAAPGSKTMQLIEMMHADSDNPDGIVVANDADNSRCYLLVRQALKRMPAPSCVVINEDASVLPVMKDSSGNTLFFDRVLCDVICSGDGTFRKNIELWKSWTPQAGLGLHRLQVGIARRSLEILAVGGLMVYSTCSLNPIEDEAVLAELLRHFDGTVELMDVSDKLPELKRSPGISEWKVMDRDMLEFSSYDEVPGRLKRPIQKTMFPPTKEEAEKFHLERSFRVLPHAQDTGGFFVAVLTKTAHLHPKTSANGDEETAVVKPPAAKKRRMQGYQEDPFVFLAKEDERFKDITNYYGINSAFPAENLLSRTKESDQKRTLYFVNSAVRNFLQQNQDRVKVINAGVKMFGRTETKFNDCKFRLAQDGLKIILPYLEKRVVEISPDEMNKIMRGDGGNPYYPREKLQCDKALGDLQSGSVVLRATRGNVTKSICAWIGQMSVSPYISKEERIHVVRMLAFDTTDLEEEMSSKRKQKAEKGRKDRAKAQEANSASEESQDSQEATEDSQGATESTNGSEAEAKNEEVKEASEEEKEAPKEDAVTEKSQPEVMEH</sequence>
<feature type="active site" description="Nucleophile" evidence="10">
    <location>
        <position position="300"/>
    </location>
</feature>
<proteinExistence type="inferred from homology"/>
<dbReference type="InterPro" id="IPR023267">
    <property type="entry name" value="RCMT"/>
</dbReference>
<dbReference type="Pfam" id="PF25376">
    <property type="entry name" value="Pre-PUA_NSUN2"/>
    <property type="match status" value="1"/>
</dbReference>
<keyword evidence="7" id="KW-0819">tRNA processing</keyword>
<evidence type="ECO:0000256" key="7">
    <source>
        <dbReference type="ARBA" id="ARBA00022694"/>
    </source>
</evidence>
<dbReference type="PANTHER" id="PTHR22808:SF1">
    <property type="entry name" value="RNA CYTOSINE-C(5)-METHYLTRANSFERASE NSUN2-RELATED"/>
    <property type="match status" value="1"/>
</dbReference>
<evidence type="ECO:0000256" key="11">
    <source>
        <dbReference type="SAM" id="MobiDB-lite"/>
    </source>
</evidence>
<evidence type="ECO:0000313" key="14">
    <source>
        <dbReference type="WBParaSite" id="L893_g6535.t1"/>
    </source>
</evidence>
<feature type="region of interest" description="Disordered" evidence="11">
    <location>
        <begin position="628"/>
        <end position="716"/>
    </location>
</feature>
<feature type="binding site" evidence="10">
    <location>
        <position position="196"/>
    </location>
    <ligand>
        <name>S-adenosyl-L-methionine</name>
        <dbReference type="ChEBI" id="CHEBI:59789"/>
    </ligand>
</feature>
<dbReference type="GO" id="GO:0030488">
    <property type="term" value="P:tRNA methylation"/>
    <property type="evidence" value="ECO:0007669"/>
    <property type="project" value="TreeGrafter"/>
</dbReference>
<dbReference type="PROSITE" id="PS51686">
    <property type="entry name" value="SAM_MT_RSMB_NOP"/>
    <property type="match status" value="1"/>
</dbReference>
<keyword evidence="6 10" id="KW-0949">S-adenosyl-L-methionine</keyword>
<dbReference type="GO" id="GO:0005737">
    <property type="term" value="C:cytoplasm"/>
    <property type="evidence" value="ECO:0007669"/>
    <property type="project" value="TreeGrafter"/>
</dbReference>
<evidence type="ECO:0000256" key="3">
    <source>
        <dbReference type="ARBA" id="ARBA00022555"/>
    </source>
</evidence>
<dbReference type="PANTHER" id="PTHR22808">
    <property type="entry name" value="NCL1 YEAST -RELATED NOL1/NOP2/FMU SUN DOMAIN-CONTAINING"/>
    <property type="match status" value="1"/>
</dbReference>
<dbReference type="PRINTS" id="PR02011">
    <property type="entry name" value="RCMTNCL1"/>
</dbReference>
<dbReference type="InterPro" id="IPR049560">
    <property type="entry name" value="MeTrfase_RsmB-F_NOP2_cat"/>
</dbReference>
<dbReference type="SUPFAM" id="SSF53335">
    <property type="entry name" value="S-adenosyl-L-methionine-dependent methyltransferases"/>
    <property type="match status" value="1"/>
</dbReference>
<keyword evidence="4 10" id="KW-0489">Methyltransferase</keyword>
<feature type="compositionally biased region" description="Acidic residues" evidence="11">
    <location>
        <begin position="659"/>
        <end position="668"/>
    </location>
</feature>
<dbReference type="InterPro" id="IPR001678">
    <property type="entry name" value="MeTrfase_RsmB-F_NOP2_dom"/>
</dbReference>
<evidence type="ECO:0000256" key="5">
    <source>
        <dbReference type="ARBA" id="ARBA00022679"/>
    </source>
</evidence>
<evidence type="ECO:0000256" key="8">
    <source>
        <dbReference type="ARBA" id="ARBA00022884"/>
    </source>
</evidence>
<dbReference type="GO" id="GO:0005634">
    <property type="term" value="C:nucleus"/>
    <property type="evidence" value="ECO:0007669"/>
    <property type="project" value="UniProtKB-SubCell"/>
</dbReference>
<feature type="compositionally biased region" description="Basic and acidic residues" evidence="11">
    <location>
        <begin position="682"/>
        <end position="716"/>
    </location>
</feature>
<protein>
    <recommendedName>
        <fullName evidence="2">tRNA (cytosine(34)-C(5))-methyltransferase</fullName>
        <ecNumber evidence="2">2.1.1.203</ecNumber>
    </recommendedName>
</protein>
<dbReference type="InterPro" id="IPR023270">
    <property type="entry name" value="RCMT_NCL1"/>
</dbReference>
<dbReference type="Gene3D" id="3.40.50.150">
    <property type="entry name" value="Vaccinia Virus protein VP39"/>
    <property type="match status" value="1"/>
</dbReference>
<keyword evidence="13" id="KW-1185">Reference proteome</keyword>
<dbReference type="WBParaSite" id="L893_g6535.t1">
    <property type="protein sequence ID" value="L893_g6535.t1"/>
    <property type="gene ID" value="L893_g6535"/>
</dbReference>
<dbReference type="GO" id="GO:0016428">
    <property type="term" value="F:tRNA (cytidine-5-)-methyltransferase activity"/>
    <property type="evidence" value="ECO:0007669"/>
    <property type="project" value="InterPro"/>
</dbReference>
<keyword evidence="5 10" id="KW-0808">Transferase</keyword>
<organism evidence="13 14">
    <name type="scientific">Steinernema glaseri</name>
    <dbReference type="NCBI Taxonomy" id="37863"/>
    <lineage>
        <taxon>Eukaryota</taxon>
        <taxon>Metazoa</taxon>
        <taxon>Ecdysozoa</taxon>
        <taxon>Nematoda</taxon>
        <taxon>Chromadorea</taxon>
        <taxon>Rhabditida</taxon>
        <taxon>Tylenchina</taxon>
        <taxon>Panagrolaimomorpha</taxon>
        <taxon>Strongyloidoidea</taxon>
        <taxon>Steinernematidae</taxon>
        <taxon>Steinernema</taxon>
    </lineage>
</organism>
<feature type="binding site" evidence="10">
    <location>
        <position position="247"/>
    </location>
    <ligand>
        <name>S-adenosyl-L-methionine</name>
        <dbReference type="ChEBI" id="CHEBI:59789"/>
    </ligand>
</feature>
<evidence type="ECO:0000259" key="12">
    <source>
        <dbReference type="PROSITE" id="PS51686"/>
    </source>
</evidence>
<feature type="binding site" evidence="10">
    <location>
        <position position="224"/>
    </location>
    <ligand>
        <name>S-adenosyl-L-methionine</name>
        <dbReference type="ChEBI" id="CHEBI:59789"/>
    </ligand>
</feature>
<feature type="compositionally biased region" description="Basic and acidic residues" evidence="11">
    <location>
        <begin position="640"/>
        <end position="650"/>
    </location>
</feature>